<comment type="caution">
    <text evidence="5">The sequence shown here is derived from an EMBL/GenBank/DDBJ whole genome shotgun (WGS) entry which is preliminary data.</text>
</comment>
<dbReference type="SUPFAM" id="SSF47473">
    <property type="entry name" value="EF-hand"/>
    <property type="match status" value="1"/>
</dbReference>
<dbReference type="Gene3D" id="1.10.238.10">
    <property type="entry name" value="EF-hand"/>
    <property type="match status" value="2"/>
</dbReference>
<feature type="region of interest" description="Disordered" evidence="3">
    <location>
        <begin position="1"/>
        <end position="51"/>
    </location>
</feature>
<dbReference type="Proteomes" id="UP001516023">
    <property type="component" value="Unassembled WGS sequence"/>
</dbReference>
<name>A0ABD3NLN0_9STRA</name>
<dbReference type="InterPro" id="IPR018247">
    <property type="entry name" value="EF_Hand_1_Ca_BS"/>
</dbReference>
<keyword evidence="6" id="KW-1185">Reference proteome</keyword>
<dbReference type="Pfam" id="PF13499">
    <property type="entry name" value="EF-hand_7"/>
    <property type="match status" value="1"/>
</dbReference>
<feature type="compositionally biased region" description="Polar residues" evidence="3">
    <location>
        <begin position="1"/>
        <end position="10"/>
    </location>
</feature>
<dbReference type="InterPro" id="IPR050145">
    <property type="entry name" value="Centrin_CML-like"/>
</dbReference>
<dbReference type="EMBL" id="JABMIG020000473">
    <property type="protein sequence ID" value="KAL3776785.1"/>
    <property type="molecule type" value="Genomic_DNA"/>
</dbReference>
<evidence type="ECO:0000313" key="6">
    <source>
        <dbReference type="Proteomes" id="UP001516023"/>
    </source>
</evidence>
<proteinExistence type="predicted"/>
<dbReference type="InterPro" id="IPR002048">
    <property type="entry name" value="EF_hand_dom"/>
</dbReference>
<reference evidence="5 6" key="1">
    <citation type="journal article" date="2020" name="G3 (Bethesda)">
        <title>Improved Reference Genome for Cyclotella cryptica CCMP332, a Model for Cell Wall Morphogenesis, Salinity Adaptation, and Lipid Production in Diatoms (Bacillariophyta).</title>
        <authorList>
            <person name="Roberts W.R."/>
            <person name="Downey K.M."/>
            <person name="Ruck E.C."/>
            <person name="Traller J.C."/>
            <person name="Alverson A.J."/>
        </authorList>
    </citation>
    <scope>NUCLEOTIDE SEQUENCE [LARGE SCALE GENOMIC DNA]</scope>
    <source>
        <strain evidence="5 6">CCMP332</strain>
    </source>
</reference>
<keyword evidence="2" id="KW-0106">Calcium</keyword>
<keyword evidence="1" id="KW-0677">Repeat</keyword>
<gene>
    <name evidence="5" type="ORF">HJC23_011914</name>
</gene>
<evidence type="ECO:0000256" key="1">
    <source>
        <dbReference type="ARBA" id="ARBA00022737"/>
    </source>
</evidence>
<dbReference type="InterPro" id="IPR011992">
    <property type="entry name" value="EF-hand-dom_pair"/>
</dbReference>
<organism evidence="5 6">
    <name type="scientific">Cyclotella cryptica</name>
    <dbReference type="NCBI Taxonomy" id="29204"/>
    <lineage>
        <taxon>Eukaryota</taxon>
        <taxon>Sar</taxon>
        <taxon>Stramenopiles</taxon>
        <taxon>Ochrophyta</taxon>
        <taxon>Bacillariophyta</taxon>
        <taxon>Coscinodiscophyceae</taxon>
        <taxon>Thalassiosirophycidae</taxon>
        <taxon>Stephanodiscales</taxon>
        <taxon>Stephanodiscaceae</taxon>
        <taxon>Cyclotella</taxon>
    </lineage>
</organism>
<protein>
    <recommendedName>
        <fullName evidence="4">EF-hand domain-containing protein</fullName>
    </recommendedName>
</protein>
<dbReference type="PANTHER" id="PTHR23050">
    <property type="entry name" value="CALCIUM BINDING PROTEIN"/>
    <property type="match status" value="1"/>
</dbReference>
<dbReference type="PROSITE" id="PS00018">
    <property type="entry name" value="EF_HAND_1"/>
    <property type="match status" value="1"/>
</dbReference>
<feature type="domain" description="EF-hand" evidence="4">
    <location>
        <begin position="54"/>
        <end position="89"/>
    </location>
</feature>
<evidence type="ECO:0000313" key="5">
    <source>
        <dbReference type="EMBL" id="KAL3776785.1"/>
    </source>
</evidence>
<accession>A0ABD3NLN0</accession>
<dbReference type="CDD" id="cd00051">
    <property type="entry name" value="EFh"/>
    <property type="match status" value="1"/>
</dbReference>
<dbReference type="SMART" id="SM00054">
    <property type="entry name" value="EFh"/>
    <property type="match status" value="3"/>
</dbReference>
<sequence length="240" mass="27459">MKSPISTPTKITPLASRLREPIQSPFPPPSTTTAATTTTSPLHEKHSQHGLSARHIAEITTVFRLFDPDLSGYIDPPSLEVMARSLGFRMSPIEVLSEIELAWEERMESLLLDGGEQPPSEDATAEERRRIDLDMTLRILAKKGYSSRNTQDEMEMYFRLFDGGEKGYITLHDLKRVQNEIRQSEMEIRKEMQSELDVFQNTNIVVCESTLEAMMEEFDLNQDGVIDREEFRRIVEPILS</sequence>
<feature type="domain" description="EF-hand" evidence="4">
    <location>
        <begin position="206"/>
        <end position="240"/>
    </location>
</feature>
<evidence type="ECO:0000256" key="3">
    <source>
        <dbReference type="SAM" id="MobiDB-lite"/>
    </source>
</evidence>
<feature type="compositionally biased region" description="Low complexity" evidence="3">
    <location>
        <begin position="31"/>
        <end position="41"/>
    </location>
</feature>
<dbReference type="PROSITE" id="PS50222">
    <property type="entry name" value="EF_HAND_2"/>
    <property type="match status" value="2"/>
</dbReference>
<evidence type="ECO:0000256" key="2">
    <source>
        <dbReference type="ARBA" id="ARBA00022837"/>
    </source>
</evidence>
<dbReference type="AlphaFoldDB" id="A0ABD3NLN0"/>
<evidence type="ECO:0000259" key="4">
    <source>
        <dbReference type="PROSITE" id="PS50222"/>
    </source>
</evidence>